<dbReference type="Proteomes" id="UP001164746">
    <property type="component" value="Chromosome 5"/>
</dbReference>
<gene>
    <name evidence="3" type="ORF">MAR_020574</name>
</gene>
<dbReference type="Pfam" id="PF02931">
    <property type="entry name" value="Neur_chan_LBD"/>
    <property type="match status" value="1"/>
</dbReference>
<evidence type="ECO:0000259" key="2">
    <source>
        <dbReference type="Pfam" id="PF02931"/>
    </source>
</evidence>
<sequence>MHLSVKEILTAFFLLLAHLEVVAVPHNNVTFVPVDATTINVKQTAMENDRTPFGRISEANNLNRNKTAESRKRFQKTMDAIFNDYRKYLSPTEGVLSASCWLNVTTAPVALIELAELDERLSTILDFQLKWSDERLAWNITETEWYYVPHDPNMIWTPKIEIGNPHDTKVAQSSKSQRNVLNVIYDGSVSWRFVRPIDTICEVDSTYYPFDRQICEIDLKVSPM</sequence>
<dbReference type="SUPFAM" id="SSF63712">
    <property type="entry name" value="Nicotinic receptor ligand binding domain-like"/>
    <property type="match status" value="1"/>
</dbReference>
<evidence type="ECO:0000313" key="3">
    <source>
        <dbReference type="EMBL" id="WAR05205.1"/>
    </source>
</evidence>
<feature type="signal peptide" evidence="1">
    <location>
        <begin position="1"/>
        <end position="23"/>
    </location>
</feature>
<dbReference type="PANTHER" id="PTHR18945">
    <property type="entry name" value="NEUROTRANSMITTER GATED ION CHANNEL"/>
    <property type="match status" value="1"/>
</dbReference>
<proteinExistence type="predicted"/>
<dbReference type="PRINTS" id="PR00252">
    <property type="entry name" value="NRIONCHANNEL"/>
</dbReference>
<dbReference type="Gene3D" id="2.70.170.10">
    <property type="entry name" value="Neurotransmitter-gated ion-channel ligand-binding domain"/>
    <property type="match status" value="1"/>
</dbReference>
<dbReference type="InterPro" id="IPR006202">
    <property type="entry name" value="Neur_chan_lig-bd"/>
</dbReference>
<keyword evidence="1" id="KW-0732">Signal</keyword>
<accession>A0ABY7E5S6</accession>
<feature type="domain" description="Neurotransmitter-gated ion-channel ligand-binding" evidence="2">
    <location>
        <begin position="76"/>
        <end position="219"/>
    </location>
</feature>
<evidence type="ECO:0000256" key="1">
    <source>
        <dbReference type="SAM" id="SignalP"/>
    </source>
</evidence>
<evidence type="ECO:0000313" key="4">
    <source>
        <dbReference type="Proteomes" id="UP001164746"/>
    </source>
</evidence>
<name>A0ABY7E5S6_MYAAR</name>
<protein>
    <submittedName>
        <fullName evidence="3">ACHG-like protein</fullName>
    </submittedName>
</protein>
<reference evidence="3" key="1">
    <citation type="submission" date="2022-11" db="EMBL/GenBank/DDBJ databases">
        <title>Centuries of genome instability and evolution in soft-shell clam transmissible cancer (bioRxiv).</title>
        <authorList>
            <person name="Hart S.F.M."/>
            <person name="Yonemitsu M.A."/>
            <person name="Giersch R.M."/>
            <person name="Beal B.F."/>
            <person name="Arriagada G."/>
            <person name="Davis B.W."/>
            <person name="Ostrander E.A."/>
            <person name="Goff S.P."/>
            <person name="Metzger M.J."/>
        </authorList>
    </citation>
    <scope>NUCLEOTIDE SEQUENCE</scope>
    <source>
        <strain evidence="3">MELC-2E11</strain>
        <tissue evidence="3">Siphon/mantle</tissue>
    </source>
</reference>
<dbReference type="InterPro" id="IPR036734">
    <property type="entry name" value="Neur_chan_lig-bd_sf"/>
</dbReference>
<dbReference type="EMBL" id="CP111016">
    <property type="protein sequence ID" value="WAR05205.1"/>
    <property type="molecule type" value="Genomic_DNA"/>
</dbReference>
<keyword evidence="4" id="KW-1185">Reference proteome</keyword>
<dbReference type="InterPro" id="IPR006201">
    <property type="entry name" value="Neur_channel"/>
</dbReference>
<feature type="chain" id="PRO_5046998274" evidence="1">
    <location>
        <begin position="24"/>
        <end position="224"/>
    </location>
</feature>
<organism evidence="3 4">
    <name type="scientific">Mya arenaria</name>
    <name type="common">Soft-shell clam</name>
    <dbReference type="NCBI Taxonomy" id="6604"/>
    <lineage>
        <taxon>Eukaryota</taxon>
        <taxon>Metazoa</taxon>
        <taxon>Spiralia</taxon>
        <taxon>Lophotrochozoa</taxon>
        <taxon>Mollusca</taxon>
        <taxon>Bivalvia</taxon>
        <taxon>Autobranchia</taxon>
        <taxon>Heteroconchia</taxon>
        <taxon>Euheterodonta</taxon>
        <taxon>Imparidentia</taxon>
        <taxon>Neoheterodontei</taxon>
        <taxon>Myida</taxon>
        <taxon>Myoidea</taxon>
        <taxon>Myidae</taxon>
        <taxon>Mya</taxon>
    </lineage>
</organism>